<keyword evidence="2" id="KW-1185">Reference proteome</keyword>
<dbReference type="Proteomes" id="UP000017127">
    <property type="component" value="Unassembled WGS sequence"/>
</dbReference>
<dbReference type="EMBL" id="AUZM01000013">
    <property type="protein sequence ID" value="ERT08180.1"/>
    <property type="molecule type" value="Genomic_DNA"/>
</dbReference>
<organism evidence="1 2">
    <name type="scientific">Lyngbya aestuarii BL J</name>
    <dbReference type="NCBI Taxonomy" id="1348334"/>
    <lineage>
        <taxon>Bacteria</taxon>
        <taxon>Bacillati</taxon>
        <taxon>Cyanobacteriota</taxon>
        <taxon>Cyanophyceae</taxon>
        <taxon>Oscillatoriophycideae</taxon>
        <taxon>Oscillatoriales</taxon>
        <taxon>Microcoleaceae</taxon>
        <taxon>Lyngbya</taxon>
    </lineage>
</organism>
<sequence length="107" mass="12030">MNVNSSQPHTCLMSKVFAESILPECQTLESWVAQEIELQLRTLPGEITQSIDKNQAIAYVLKFLPPIGKKTESGWHWPPEKMGKMLQELITDAATLSLIRLVSSHRA</sequence>
<dbReference type="AlphaFoldDB" id="U7QM33"/>
<comment type="caution">
    <text evidence="1">The sequence shown here is derived from an EMBL/GenBank/DDBJ whole genome shotgun (WGS) entry which is preliminary data.</text>
</comment>
<proteinExistence type="predicted"/>
<protein>
    <submittedName>
        <fullName evidence="1">Uncharacterized protein</fullName>
    </submittedName>
</protein>
<gene>
    <name evidence="1" type="ORF">M595_1816</name>
</gene>
<evidence type="ECO:0000313" key="2">
    <source>
        <dbReference type="Proteomes" id="UP000017127"/>
    </source>
</evidence>
<evidence type="ECO:0000313" key="1">
    <source>
        <dbReference type="EMBL" id="ERT08180.1"/>
    </source>
</evidence>
<accession>U7QM33</accession>
<reference evidence="1 2" key="1">
    <citation type="journal article" date="2013" name="Front. Microbiol.">
        <title>Comparative genomic analyses of the cyanobacterium, Lyngbya aestuarii BL J, a powerful hydrogen producer.</title>
        <authorList>
            <person name="Kothari A."/>
            <person name="Vaughn M."/>
            <person name="Garcia-Pichel F."/>
        </authorList>
    </citation>
    <scope>NUCLEOTIDE SEQUENCE [LARGE SCALE GENOMIC DNA]</scope>
    <source>
        <strain evidence="1 2">BL J</strain>
    </source>
</reference>
<name>U7QM33_9CYAN</name>